<dbReference type="AlphaFoldDB" id="A0A2M9QB09"/>
<name>A0A2M9QB09_9BACI</name>
<dbReference type="EMBL" id="PHQY01000272">
    <property type="protein sequence ID" value="PJO45251.1"/>
    <property type="molecule type" value="Genomic_DNA"/>
</dbReference>
<proteinExistence type="predicted"/>
<organism evidence="1 2">
    <name type="scientific">Lysinibacillus xylanilyticus</name>
    <dbReference type="NCBI Taxonomy" id="582475"/>
    <lineage>
        <taxon>Bacteria</taxon>
        <taxon>Bacillati</taxon>
        <taxon>Bacillota</taxon>
        <taxon>Bacilli</taxon>
        <taxon>Bacillales</taxon>
        <taxon>Bacillaceae</taxon>
        <taxon>Lysinibacillus</taxon>
    </lineage>
</organism>
<feature type="non-terminal residue" evidence="1">
    <location>
        <position position="101"/>
    </location>
</feature>
<gene>
    <name evidence="1" type="ORF">CWD94_02305</name>
</gene>
<reference evidence="1 2" key="1">
    <citation type="submission" date="2017-11" db="EMBL/GenBank/DDBJ databases">
        <title>Bacterial isolate from king chilli rhizosphere.</title>
        <authorList>
            <person name="Takhelmayum P."/>
            <person name="Sarangthem I."/>
        </authorList>
    </citation>
    <scope>NUCLEOTIDE SEQUENCE [LARGE SCALE GENOMIC DNA]</scope>
    <source>
        <strain evidence="2">t26</strain>
    </source>
</reference>
<comment type="caution">
    <text evidence="1">The sequence shown here is derived from an EMBL/GenBank/DDBJ whole genome shotgun (WGS) entry which is preliminary data.</text>
</comment>
<protein>
    <submittedName>
        <fullName evidence="1">S9 family peptidase</fullName>
    </submittedName>
</protein>
<evidence type="ECO:0000313" key="1">
    <source>
        <dbReference type="EMBL" id="PJO45251.1"/>
    </source>
</evidence>
<dbReference type="Proteomes" id="UP000232101">
    <property type="component" value="Unassembled WGS sequence"/>
</dbReference>
<sequence>LGFSADGKSIYAVSNNGRDKTGLVKLNLKGEEEVLYQHPEVDVTGAYYDKNKDKMLAAVYVTDKAHLEFFDDKFEAMYRKLQQKLGVSESEIGLNDYNEDM</sequence>
<accession>A0A2M9QB09</accession>
<evidence type="ECO:0000313" key="2">
    <source>
        <dbReference type="Proteomes" id="UP000232101"/>
    </source>
</evidence>
<feature type="non-terminal residue" evidence="1">
    <location>
        <position position="1"/>
    </location>
</feature>